<dbReference type="PROSITE" id="PS50887">
    <property type="entry name" value="GGDEF"/>
    <property type="match status" value="1"/>
</dbReference>
<dbReference type="InterPro" id="IPR029787">
    <property type="entry name" value="Nucleotide_cyclase"/>
</dbReference>
<dbReference type="PANTHER" id="PTHR45138:SF9">
    <property type="entry name" value="DIGUANYLATE CYCLASE DGCM-RELATED"/>
    <property type="match status" value="1"/>
</dbReference>
<dbReference type="Proteomes" id="UP001304071">
    <property type="component" value="Chromosome 2"/>
</dbReference>
<evidence type="ECO:0000256" key="2">
    <source>
        <dbReference type="ARBA" id="ARBA00034247"/>
    </source>
</evidence>
<dbReference type="SMART" id="SM00267">
    <property type="entry name" value="GGDEF"/>
    <property type="match status" value="1"/>
</dbReference>
<evidence type="ECO:0000313" key="5">
    <source>
        <dbReference type="Proteomes" id="UP001304071"/>
    </source>
</evidence>
<keyword evidence="4" id="KW-0548">Nucleotidyltransferase</keyword>
<organism evidence="4 5">
    <name type="scientific">Vibrio porteresiae DSM 19223</name>
    <dbReference type="NCBI Taxonomy" id="1123496"/>
    <lineage>
        <taxon>Bacteria</taxon>
        <taxon>Pseudomonadati</taxon>
        <taxon>Pseudomonadota</taxon>
        <taxon>Gammaproteobacteria</taxon>
        <taxon>Vibrionales</taxon>
        <taxon>Vibrionaceae</taxon>
        <taxon>Vibrio</taxon>
    </lineage>
</organism>
<dbReference type="CDD" id="cd01949">
    <property type="entry name" value="GGDEF"/>
    <property type="match status" value="1"/>
</dbReference>
<dbReference type="GO" id="GO:0052621">
    <property type="term" value="F:diguanylate cyclase activity"/>
    <property type="evidence" value="ECO:0007669"/>
    <property type="project" value="UniProtKB-EC"/>
</dbReference>
<dbReference type="RefSeq" id="WP_261897760.1">
    <property type="nucleotide sequence ID" value="NZ_AP024896.1"/>
</dbReference>
<accession>A0ABZ0QJY5</accession>
<dbReference type="InterPro" id="IPR050469">
    <property type="entry name" value="Diguanylate_Cyclase"/>
</dbReference>
<dbReference type="Pfam" id="PF00990">
    <property type="entry name" value="GGDEF"/>
    <property type="match status" value="1"/>
</dbReference>
<dbReference type="NCBIfam" id="TIGR00254">
    <property type="entry name" value="GGDEF"/>
    <property type="match status" value="1"/>
</dbReference>
<name>A0ABZ0QJY5_9VIBR</name>
<dbReference type="Gene3D" id="3.30.450.20">
    <property type="entry name" value="PAS domain"/>
    <property type="match status" value="1"/>
</dbReference>
<dbReference type="EC" id="2.7.7.65" evidence="1"/>
<dbReference type="InterPro" id="IPR043128">
    <property type="entry name" value="Rev_trsase/Diguanyl_cyclase"/>
</dbReference>
<sequence length="334" mass="38468">MKDINQLDILLDALSEHVFVLSESGQYINVFGGSENGRIEDSKAHIGKMLDDVFPEKMASLFLSYITQTLKAQQIQKVIYVFTKEELGDRYPGPPGTKETWFEGIIKPLPLTANNERTVLWTAKNITEQRNLEQRLKTLSEIDELTHIANRRTIVEWVTSAIKEFKEFGRTFTLLMFDIDKFKRINDTLGHPMGDRVIRYVANVARNELRARDCIGRLGGDEFLVLLRDTDIVNAMAVSEKLRRRIEENPCPMVDYDVTMTISIGMAEVKIDDNKAIALISRADKALYYAKNHGRNKTCCYSAEMEEGEGIKSQRWITRSRARRERKERSRIKL</sequence>
<dbReference type="PANTHER" id="PTHR45138">
    <property type="entry name" value="REGULATORY COMPONENTS OF SENSORY TRANSDUCTION SYSTEM"/>
    <property type="match status" value="1"/>
</dbReference>
<protein>
    <recommendedName>
        <fullName evidence="1">diguanylate cyclase</fullName>
        <ecNumber evidence="1">2.7.7.65</ecNumber>
    </recommendedName>
</protein>
<evidence type="ECO:0000259" key="3">
    <source>
        <dbReference type="PROSITE" id="PS50887"/>
    </source>
</evidence>
<evidence type="ECO:0000256" key="1">
    <source>
        <dbReference type="ARBA" id="ARBA00012528"/>
    </source>
</evidence>
<comment type="catalytic activity">
    <reaction evidence="2">
        <text>2 GTP = 3',3'-c-di-GMP + 2 diphosphate</text>
        <dbReference type="Rhea" id="RHEA:24898"/>
        <dbReference type="ChEBI" id="CHEBI:33019"/>
        <dbReference type="ChEBI" id="CHEBI:37565"/>
        <dbReference type="ChEBI" id="CHEBI:58805"/>
        <dbReference type="EC" id="2.7.7.65"/>
    </reaction>
</comment>
<keyword evidence="4" id="KW-0808">Transferase</keyword>
<keyword evidence="5" id="KW-1185">Reference proteome</keyword>
<dbReference type="InterPro" id="IPR000160">
    <property type="entry name" value="GGDEF_dom"/>
</dbReference>
<dbReference type="SUPFAM" id="SSF55073">
    <property type="entry name" value="Nucleotide cyclase"/>
    <property type="match status" value="1"/>
</dbReference>
<feature type="domain" description="GGDEF" evidence="3">
    <location>
        <begin position="170"/>
        <end position="303"/>
    </location>
</feature>
<dbReference type="Gene3D" id="3.30.70.270">
    <property type="match status" value="1"/>
</dbReference>
<gene>
    <name evidence="4" type="ORF">R8Z52_22980</name>
</gene>
<evidence type="ECO:0000313" key="4">
    <source>
        <dbReference type="EMBL" id="WPC75785.1"/>
    </source>
</evidence>
<reference evidence="4 5" key="1">
    <citation type="submission" date="2023-11" db="EMBL/GenBank/DDBJ databases">
        <title>Plant-associative lifestyle of Vibrio porteresiae and its evolutionary dynamics.</title>
        <authorList>
            <person name="Rameshkumar N."/>
            <person name="Kirti K."/>
        </authorList>
    </citation>
    <scope>NUCLEOTIDE SEQUENCE [LARGE SCALE GENOMIC DNA]</scope>
    <source>
        <strain evidence="4 5">MSSRF30</strain>
    </source>
</reference>
<proteinExistence type="predicted"/>
<dbReference type="EMBL" id="CP138204">
    <property type="protein sequence ID" value="WPC75785.1"/>
    <property type="molecule type" value="Genomic_DNA"/>
</dbReference>